<sequence>MRYLIGIDEAGRGPLAGPVAVGAVMVPADFDWSVLDGVRDSKKLSEKKREEIFERTRTLEESHSLRFTVSTSSAAYIDKYGIVPAIKRALSEALSRLEVEAKDCRVLLDGSLSAPAEYVYQETIIGGDDTEPAISLASIMAKVTRDRLMKRLSPKYPAYDFHLHKGYGTAAHIRKIAEVGFCELHRTTFCSRILLEARS</sequence>
<comment type="similarity">
    <text evidence="4">Belongs to the RNase HII family. RnhC subfamily.</text>
</comment>
<dbReference type="SUPFAM" id="SSF53098">
    <property type="entry name" value="Ribonuclease H-like"/>
    <property type="match status" value="1"/>
</dbReference>
<protein>
    <recommendedName>
        <fullName evidence="12">Ribonuclease</fullName>
        <ecNumber evidence="12">3.1.26.4</ecNumber>
    </recommendedName>
</protein>
<evidence type="ECO:0000256" key="11">
    <source>
        <dbReference type="PROSITE-ProRule" id="PRU01319"/>
    </source>
</evidence>
<dbReference type="GO" id="GO:0043137">
    <property type="term" value="P:DNA replication, removal of RNA primer"/>
    <property type="evidence" value="ECO:0007669"/>
    <property type="project" value="TreeGrafter"/>
</dbReference>
<evidence type="ECO:0000313" key="15">
    <source>
        <dbReference type="Proteomes" id="UP000177652"/>
    </source>
</evidence>
<keyword evidence="5" id="KW-0963">Cytoplasm</keyword>
<accession>A0A1F6DWQ6</accession>
<dbReference type="GO" id="GO:0032299">
    <property type="term" value="C:ribonuclease H2 complex"/>
    <property type="evidence" value="ECO:0007669"/>
    <property type="project" value="TreeGrafter"/>
</dbReference>
<evidence type="ECO:0000259" key="13">
    <source>
        <dbReference type="PROSITE" id="PS51975"/>
    </source>
</evidence>
<gene>
    <name evidence="14" type="ORF">A3D71_03085</name>
</gene>
<evidence type="ECO:0000256" key="3">
    <source>
        <dbReference type="ARBA" id="ARBA00004496"/>
    </source>
</evidence>
<keyword evidence="10" id="KW-0464">Manganese</keyword>
<feature type="binding site" evidence="11">
    <location>
        <position position="9"/>
    </location>
    <ligand>
        <name>a divalent metal cation</name>
        <dbReference type="ChEBI" id="CHEBI:60240"/>
    </ligand>
</feature>
<evidence type="ECO:0000256" key="12">
    <source>
        <dbReference type="RuleBase" id="RU003515"/>
    </source>
</evidence>
<dbReference type="PROSITE" id="PS51975">
    <property type="entry name" value="RNASE_H_2"/>
    <property type="match status" value="1"/>
</dbReference>
<dbReference type="InterPro" id="IPR001352">
    <property type="entry name" value="RNase_HII/HIII"/>
</dbReference>
<dbReference type="EC" id="3.1.26.4" evidence="12"/>
<dbReference type="InterPro" id="IPR036397">
    <property type="entry name" value="RNaseH_sf"/>
</dbReference>
<dbReference type="Gene3D" id="3.30.420.10">
    <property type="entry name" value="Ribonuclease H-like superfamily/Ribonuclease H"/>
    <property type="match status" value="1"/>
</dbReference>
<dbReference type="EMBL" id="MFLK01000046">
    <property type="protein sequence ID" value="OGG65442.1"/>
    <property type="molecule type" value="Genomic_DNA"/>
</dbReference>
<dbReference type="GO" id="GO:0006298">
    <property type="term" value="P:mismatch repair"/>
    <property type="evidence" value="ECO:0007669"/>
    <property type="project" value="TreeGrafter"/>
</dbReference>
<keyword evidence="9 11" id="KW-0378">Hydrolase</keyword>
<feature type="domain" description="RNase H type-2" evidence="13">
    <location>
        <begin position="2"/>
        <end position="199"/>
    </location>
</feature>
<dbReference type="PANTHER" id="PTHR10954:SF23">
    <property type="entry name" value="RIBONUCLEASE"/>
    <property type="match status" value="1"/>
</dbReference>
<dbReference type="NCBIfam" id="NF000595">
    <property type="entry name" value="PRK00015.1-3"/>
    <property type="match status" value="1"/>
</dbReference>
<dbReference type="GO" id="GO:0004523">
    <property type="term" value="F:RNA-DNA hybrid ribonuclease activity"/>
    <property type="evidence" value="ECO:0007669"/>
    <property type="project" value="UniProtKB-UniRule"/>
</dbReference>
<dbReference type="Pfam" id="PF01351">
    <property type="entry name" value="RNase_HII"/>
    <property type="match status" value="1"/>
</dbReference>
<name>A0A1F6DWQ6_9BACT</name>
<comment type="cofactor">
    <cofactor evidence="11">
        <name>Mn(2+)</name>
        <dbReference type="ChEBI" id="CHEBI:29035"/>
    </cofactor>
    <cofactor evidence="11">
        <name>Mg(2+)</name>
        <dbReference type="ChEBI" id="CHEBI:18420"/>
    </cofactor>
    <text evidence="11">Manganese or magnesium. Binds 1 divalent metal ion per monomer in the absence of substrate. May bind a second metal ion after substrate binding.</text>
</comment>
<comment type="catalytic activity">
    <reaction evidence="1 11 12">
        <text>Endonucleolytic cleavage to 5'-phosphomonoester.</text>
        <dbReference type="EC" id="3.1.26.4"/>
    </reaction>
</comment>
<evidence type="ECO:0000256" key="1">
    <source>
        <dbReference type="ARBA" id="ARBA00000077"/>
    </source>
</evidence>
<evidence type="ECO:0000256" key="2">
    <source>
        <dbReference type="ARBA" id="ARBA00004065"/>
    </source>
</evidence>
<reference evidence="14 15" key="1">
    <citation type="journal article" date="2016" name="Nat. Commun.">
        <title>Thousands of microbial genomes shed light on interconnected biogeochemical processes in an aquifer system.</title>
        <authorList>
            <person name="Anantharaman K."/>
            <person name="Brown C.T."/>
            <person name="Hug L.A."/>
            <person name="Sharon I."/>
            <person name="Castelle C.J."/>
            <person name="Probst A.J."/>
            <person name="Thomas B.C."/>
            <person name="Singh A."/>
            <person name="Wilkins M.J."/>
            <person name="Karaoz U."/>
            <person name="Brodie E.L."/>
            <person name="Williams K.H."/>
            <person name="Hubbard S.S."/>
            <person name="Banfield J.F."/>
        </authorList>
    </citation>
    <scope>NUCLEOTIDE SEQUENCE [LARGE SCALE GENOMIC DNA]</scope>
</reference>
<dbReference type="PANTHER" id="PTHR10954">
    <property type="entry name" value="RIBONUCLEASE H2 SUBUNIT A"/>
    <property type="match status" value="1"/>
</dbReference>
<feature type="binding site" evidence="11">
    <location>
        <position position="109"/>
    </location>
    <ligand>
        <name>a divalent metal cation</name>
        <dbReference type="ChEBI" id="CHEBI:60240"/>
    </ligand>
</feature>
<dbReference type="InterPro" id="IPR022898">
    <property type="entry name" value="RNase_HII"/>
</dbReference>
<dbReference type="STRING" id="1798497.A3D71_03085"/>
<evidence type="ECO:0000256" key="7">
    <source>
        <dbReference type="ARBA" id="ARBA00022723"/>
    </source>
</evidence>
<keyword evidence="6 11" id="KW-0540">Nuclease</keyword>
<evidence type="ECO:0000256" key="4">
    <source>
        <dbReference type="ARBA" id="ARBA00008378"/>
    </source>
</evidence>
<comment type="function">
    <text evidence="2 12">Endonuclease that specifically degrades the RNA of RNA-DNA hybrids.</text>
</comment>
<organism evidence="14 15">
    <name type="scientific">Candidatus Kaiserbacteria bacterium RIFCSPHIGHO2_02_FULL_55_20</name>
    <dbReference type="NCBI Taxonomy" id="1798497"/>
    <lineage>
        <taxon>Bacteria</taxon>
        <taxon>Candidatus Kaiseribacteriota</taxon>
    </lineage>
</organism>
<evidence type="ECO:0000256" key="9">
    <source>
        <dbReference type="ARBA" id="ARBA00022801"/>
    </source>
</evidence>
<evidence type="ECO:0000256" key="5">
    <source>
        <dbReference type="ARBA" id="ARBA00022490"/>
    </source>
</evidence>
<dbReference type="GO" id="GO:0003723">
    <property type="term" value="F:RNA binding"/>
    <property type="evidence" value="ECO:0007669"/>
    <property type="project" value="UniProtKB-UniRule"/>
</dbReference>
<dbReference type="AlphaFoldDB" id="A0A1F6DWQ6"/>
<evidence type="ECO:0000256" key="10">
    <source>
        <dbReference type="ARBA" id="ARBA00023211"/>
    </source>
</evidence>
<proteinExistence type="inferred from homology"/>
<evidence type="ECO:0000256" key="8">
    <source>
        <dbReference type="ARBA" id="ARBA00022759"/>
    </source>
</evidence>
<keyword evidence="8 11" id="KW-0255">Endonuclease</keyword>
<dbReference type="InterPro" id="IPR024567">
    <property type="entry name" value="RNase_HII/HIII_dom"/>
</dbReference>
<dbReference type="Proteomes" id="UP000177652">
    <property type="component" value="Unassembled WGS sequence"/>
</dbReference>
<comment type="caution">
    <text evidence="14">The sequence shown here is derived from an EMBL/GenBank/DDBJ whole genome shotgun (WGS) entry which is preliminary data.</text>
</comment>
<feature type="binding site" evidence="11">
    <location>
        <position position="8"/>
    </location>
    <ligand>
        <name>a divalent metal cation</name>
        <dbReference type="ChEBI" id="CHEBI:60240"/>
    </ligand>
</feature>
<evidence type="ECO:0000313" key="14">
    <source>
        <dbReference type="EMBL" id="OGG65442.1"/>
    </source>
</evidence>
<keyword evidence="7 11" id="KW-0479">Metal-binding</keyword>
<dbReference type="CDD" id="cd07182">
    <property type="entry name" value="RNase_HII_bacteria_HII_like"/>
    <property type="match status" value="1"/>
</dbReference>
<evidence type="ECO:0000256" key="6">
    <source>
        <dbReference type="ARBA" id="ARBA00022722"/>
    </source>
</evidence>
<dbReference type="GO" id="GO:0005737">
    <property type="term" value="C:cytoplasm"/>
    <property type="evidence" value="ECO:0007669"/>
    <property type="project" value="UniProtKB-SubCell"/>
</dbReference>
<dbReference type="GO" id="GO:0046872">
    <property type="term" value="F:metal ion binding"/>
    <property type="evidence" value="ECO:0007669"/>
    <property type="project" value="UniProtKB-KW"/>
</dbReference>
<comment type="subcellular location">
    <subcellularLocation>
        <location evidence="3">Cytoplasm</location>
    </subcellularLocation>
</comment>
<dbReference type="InterPro" id="IPR012337">
    <property type="entry name" value="RNaseH-like_sf"/>
</dbReference>